<dbReference type="InterPro" id="IPR001227">
    <property type="entry name" value="Ac_transferase_dom_sf"/>
</dbReference>
<dbReference type="InterPro" id="IPR020841">
    <property type="entry name" value="PKS_Beta-ketoAc_synthase_dom"/>
</dbReference>
<dbReference type="Gene3D" id="1.10.1200.10">
    <property type="entry name" value="ACP-like"/>
    <property type="match status" value="1"/>
</dbReference>
<dbReference type="RefSeq" id="WP_184688437.1">
    <property type="nucleotide sequence ID" value="NZ_JACHJN010000001.1"/>
</dbReference>
<dbReference type="Pfam" id="PF00550">
    <property type="entry name" value="PP-binding"/>
    <property type="match status" value="1"/>
</dbReference>
<evidence type="ECO:0000313" key="6">
    <source>
        <dbReference type="EMBL" id="MBB5954344.1"/>
    </source>
</evidence>
<dbReference type="Gene3D" id="3.30.70.3290">
    <property type="match status" value="1"/>
</dbReference>
<evidence type="ECO:0000256" key="3">
    <source>
        <dbReference type="ARBA" id="ARBA00022679"/>
    </source>
</evidence>
<comment type="caution">
    <text evidence="6">The sequence shown here is derived from an EMBL/GenBank/DDBJ whole genome shotgun (WGS) entry which is preliminary data.</text>
</comment>
<accession>A0A841CDA5</accession>
<dbReference type="EMBL" id="JACHJN010000001">
    <property type="protein sequence ID" value="MBB5954344.1"/>
    <property type="molecule type" value="Genomic_DNA"/>
</dbReference>
<dbReference type="InterPro" id="IPR050091">
    <property type="entry name" value="PKS_NRPS_Biosynth_Enz"/>
</dbReference>
<dbReference type="PROSITE" id="PS52004">
    <property type="entry name" value="KS3_2"/>
    <property type="match status" value="1"/>
</dbReference>
<dbReference type="InterPro" id="IPR036736">
    <property type="entry name" value="ACP-like_sf"/>
</dbReference>
<dbReference type="SMART" id="SM00825">
    <property type="entry name" value="PKS_KS"/>
    <property type="match status" value="1"/>
</dbReference>
<dbReference type="SUPFAM" id="SSF47336">
    <property type="entry name" value="ACP-like"/>
    <property type="match status" value="1"/>
</dbReference>
<dbReference type="SUPFAM" id="SSF55048">
    <property type="entry name" value="Probable ACP-binding domain of malonyl-CoA ACP transacylase"/>
    <property type="match status" value="1"/>
</dbReference>
<proteinExistence type="predicted"/>
<evidence type="ECO:0000256" key="1">
    <source>
        <dbReference type="ARBA" id="ARBA00022450"/>
    </source>
</evidence>
<dbReference type="PANTHER" id="PTHR43775">
    <property type="entry name" value="FATTY ACID SYNTHASE"/>
    <property type="match status" value="1"/>
</dbReference>
<name>A0A841CDA5_9PSEU</name>
<evidence type="ECO:0000259" key="5">
    <source>
        <dbReference type="PROSITE" id="PS52004"/>
    </source>
</evidence>
<dbReference type="InterPro" id="IPR014043">
    <property type="entry name" value="Acyl_transferase_dom"/>
</dbReference>
<keyword evidence="2" id="KW-0597">Phosphoprotein</keyword>
<feature type="domain" description="Carrier" evidence="4">
    <location>
        <begin position="888"/>
        <end position="965"/>
    </location>
</feature>
<dbReference type="Proteomes" id="UP000547510">
    <property type="component" value="Unassembled WGS sequence"/>
</dbReference>
<dbReference type="GO" id="GO:0005886">
    <property type="term" value="C:plasma membrane"/>
    <property type="evidence" value="ECO:0007669"/>
    <property type="project" value="TreeGrafter"/>
</dbReference>
<dbReference type="PANTHER" id="PTHR43775:SF37">
    <property type="entry name" value="SI:DKEY-61P9.11"/>
    <property type="match status" value="1"/>
</dbReference>
<sequence>MGHTSAEDRSRDREQIAIVGLACRLPGAPNAQRFWEVLDRGEDRVGAPPVSRSDTDARAGGYLDDVASFDAAFFEISPREAVRMDPQHRILTEATWVALDDAGLSAESLAGSRTGVYTACLGSDYWELLRQTGFNDMHGLTGSALHGAAAGRISRMLDLRGPSMALDATCSSSLLAVHLACQSLILGETDFAVVSGANVLLDGGYWDALTRARVLAPDGRSKFGHAEANGYGRGEGAASVVLRPLDAALAAGDRVHAVILGSGASNNGCSSIALITPSSDGQEEALRQAHRGARVRAADVDYVEAHGTGTVSGDQVELSVLNKVLGEDRPAGDRCLVGSVKTNIGHTEAVSGLVGLIKTVLAIEHRTVPATLHVERRNPLLDEPDCAVELVAAGTPWPDRGKPALAGVSSFGLSGTNVHVVVGEAPAVSPAQPVHRAAHVLPLSARSPSALRALAGEYSETLDGDLLDLCFSASVRRTHHERRIAVTGSDRESLVAGLRAFAAGAEHSAVTVGVAGTPKIVFVFPGQGSQWVGMGRELLVDNDVFARRLRECDAAVRAETGWSVIDRLHDDRPLTAVREVQPVLWAVQVALAAVWQDWGVRPDLVIGHSMGEVAAATVSGALSLEDGAAVICRRSALITTHCQPGGMVAVQLGARDAARSVHGHQGELCVGVVNSAHSSVISGDHVALAEVVKALRERDVHCTRVDVEFASHAPQVDPVRPLLAQALSGLKPRTGTIPMHSTVRDEVVDGASLDADYWMSNLREQVKFAAAVESAAEDRTLFVEISPHPVLVHAVEDGMDRMGSTGAVLASTRRDRPQLAELLRALGVVYAQGGNVAWERVQSGGRFADLPAYPFQRKHFWLTDTQGPVLCDHYSTAPAQAVIAVPPRSIADFERYLRTRVGALLQIRDEDLDLDRTPGALGLDSLLATQLRLAVERELDCKVPTRLFFGTAPLRRLARELHLRAGEARPDWATAIS</sequence>
<evidence type="ECO:0000259" key="4">
    <source>
        <dbReference type="PROSITE" id="PS50075"/>
    </source>
</evidence>
<dbReference type="Pfam" id="PF02801">
    <property type="entry name" value="Ketoacyl-synt_C"/>
    <property type="match status" value="1"/>
</dbReference>
<dbReference type="GO" id="GO:0031177">
    <property type="term" value="F:phosphopantetheine binding"/>
    <property type="evidence" value="ECO:0007669"/>
    <property type="project" value="InterPro"/>
</dbReference>
<dbReference type="InterPro" id="IPR016036">
    <property type="entry name" value="Malonyl_transacylase_ACP-bd"/>
</dbReference>
<reference evidence="6 7" key="1">
    <citation type="submission" date="2020-08" db="EMBL/GenBank/DDBJ databases">
        <title>Genomic Encyclopedia of Type Strains, Phase III (KMG-III): the genomes of soil and plant-associated and newly described type strains.</title>
        <authorList>
            <person name="Whitman W."/>
        </authorList>
    </citation>
    <scope>NUCLEOTIDE SEQUENCE [LARGE SCALE GENOMIC DNA]</scope>
    <source>
        <strain evidence="6 7">CECT 8640</strain>
    </source>
</reference>
<dbReference type="SMART" id="SM00823">
    <property type="entry name" value="PKS_PP"/>
    <property type="match status" value="1"/>
</dbReference>
<dbReference type="Pfam" id="PF00698">
    <property type="entry name" value="Acyl_transf_1"/>
    <property type="match status" value="1"/>
</dbReference>
<dbReference type="GO" id="GO:0006633">
    <property type="term" value="P:fatty acid biosynthetic process"/>
    <property type="evidence" value="ECO:0007669"/>
    <property type="project" value="TreeGrafter"/>
</dbReference>
<dbReference type="SUPFAM" id="SSF52151">
    <property type="entry name" value="FabD/lysophospholipase-like"/>
    <property type="match status" value="1"/>
</dbReference>
<evidence type="ECO:0000313" key="7">
    <source>
        <dbReference type="Proteomes" id="UP000547510"/>
    </source>
</evidence>
<protein>
    <submittedName>
        <fullName evidence="6">Acyl transferase domain-containing protein</fullName>
    </submittedName>
</protein>
<dbReference type="InterPro" id="IPR014031">
    <property type="entry name" value="Ketoacyl_synth_C"/>
</dbReference>
<dbReference type="Pfam" id="PF00109">
    <property type="entry name" value="ketoacyl-synt"/>
    <property type="match status" value="1"/>
</dbReference>
<keyword evidence="7" id="KW-1185">Reference proteome</keyword>
<keyword evidence="1" id="KW-0596">Phosphopantetheine</keyword>
<dbReference type="InterPro" id="IPR016035">
    <property type="entry name" value="Acyl_Trfase/lysoPLipase"/>
</dbReference>
<dbReference type="InterPro" id="IPR020806">
    <property type="entry name" value="PKS_PP-bd"/>
</dbReference>
<organism evidence="6 7">
    <name type="scientific">Saccharothrix tamanrassetensis</name>
    <dbReference type="NCBI Taxonomy" id="1051531"/>
    <lineage>
        <taxon>Bacteria</taxon>
        <taxon>Bacillati</taxon>
        <taxon>Actinomycetota</taxon>
        <taxon>Actinomycetes</taxon>
        <taxon>Pseudonocardiales</taxon>
        <taxon>Pseudonocardiaceae</taxon>
        <taxon>Saccharothrix</taxon>
    </lineage>
</organism>
<evidence type="ECO:0000256" key="2">
    <source>
        <dbReference type="ARBA" id="ARBA00022553"/>
    </source>
</evidence>
<dbReference type="Pfam" id="PF22621">
    <property type="entry name" value="CurL-like_PKS_C"/>
    <property type="match status" value="1"/>
</dbReference>
<dbReference type="GO" id="GO:0005737">
    <property type="term" value="C:cytoplasm"/>
    <property type="evidence" value="ECO:0007669"/>
    <property type="project" value="TreeGrafter"/>
</dbReference>
<gene>
    <name evidence="6" type="ORF">FHS29_000914</name>
</gene>
<feature type="domain" description="Ketosynthase family 3 (KS3)" evidence="5">
    <location>
        <begin position="13"/>
        <end position="424"/>
    </location>
</feature>
<dbReference type="AlphaFoldDB" id="A0A841CDA5"/>
<dbReference type="Gene3D" id="3.40.366.10">
    <property type="entry name" value="Malonyl-Coenzyme A Acyl Carrier Protein, domain 2"/>
    <property type="match status" value="1"/>
</dbReference>
<dbReference type="Gene3D" id="3.40.47.10">
    <property type="match status" value="1"/>
</dbReference>
<dbReference type="PROSITE" id="PS50075">
    <property type="entry name" value="CARRIER"/>
    <property type="match status" value="1"/>
</dbReference>
<dbReference type="SMART" id="SM00827">
    <property type="entry name" value="PKS_AT"/>
    <property type="match status" value="1"/>
</dbReference>
<dbReference type="InterPro" id="IPR009081">
    <property type="entry name" value="PP-bd_ACP"/>
</dbReference>
<dbReference type="InterPro" id="IPR014030">
    <property type="entry name" value="Ketoacyl_synth_N"/>
</dbReference>
<dbReference type="InterPro" id="IPR016039">
    <property type="entry name" value="Thiolase-like"/>
</dbReference>
<dbReference type="GO" id="GO:0004312">
    <property type="term" value="F:fatty acid synthase activity"/>
    <property type="evidence" value="ECO:0007669"/>
    <property type="project" value="TreeGrafter"/>
</dbReference>
<dbReference type="SUPFAM" id="SSF53901">
    <property type="entry name" value="Thiolase-like"/>
    <property type="match status" value="1"/>
</dbReference>
<keyword evidence="3 6" id="KW-0808">Transferase</keyword>
<dbReference type="CDD" id="cd00833">
    <property type="entry name" value="PKS"/>
    <property type="match status" value="1"/>
</dbReference>
<dbReference type="GO" id="GO:0071770">
    <property type="term" value="P:DIM/DIP cell wall layer assembly"/>
    <property type="evidence" value="ECO:0007669"/>
    <property type="project" value="TreeGrafter"/>
</dbReference>